<evidence type="ECO:0000256" key="1">
    <source>
        <dbReference type="ARBA" id="ARBA00038101"/>
    </source>
</evidence>
<feature type="region of interest" description="Disordered" evidence="2">
    <location>
        <begin position="198"/>
        <end position="243"/>
    </location>
</feature>
<accession>A0A9P6F5Y2</accession>
<protein>
    <recommendedName>
        <fullName evidence="5">HCP-like protein</fullName>
    </recommendedName>
</protein>
<evidence type="ECO:0008006" key="5">
    <source>
        <dbReference type="Google" id="ProtNLM"/>
    </source>
</evidence>
<name>A0A9P6F5Y2_9FUNG</name>
<dbReference type="PANTHER" id="PTHR11102">
    <property type="entry name" value="SEL-1-LIKE PROTEIN"/>
    <property type="match status" value="1"/>
</dbReference>
<dbReference type="Pfam" id="PF08238">
    <property type="entry name" value="Sel1"/>
    <property type="match status" value="5"/>
</dbReference>
<feature type="region of interest" description="Disordered" evidence="2">
    <location>
        <begin position="122"/>
        <end position="175"/>
    </location>
</feature>
<keyword evidence="4" id="KW-1185">Reference proteome</keyword>
<evidence type="ECO:0000313" key="4">
    <source>
        <dbReference type="Proteomes" id="UP000723463"/>
    </source>
</evidence>
<sequence length="459" mass="49812">MLQRDSPQEQIQALRSVIRGVPPNSIPPASPDEIYYVETQLDPHTQKEFIFWDDIVQAFDNAVQVRQKARVIPFLRGKDHSILEPRRIAAIPDTVLDVVVDTPVTSNVGVASPQVRQLELQSVPPQDGSTTTVEAASQDAISTPSATSTPIFTTATSTPNATSSSSPPSTATSAVRRNPAYGLVEMAMENYTHIDRPLAFPSARGPHAALDDQPPTINNPTVPPHSDNNSSSQQRGPQSATANVSVELQWARTIIDASEGDKDAQVALGDMYKDGKGVAQDHQAAMDWYLKAADQGDAAGQQRVGSLYDEGFGVPQNHLIAMGWYLKAAQQGDPRSQFNVGRLYHNGQGVPKDYAQAMDWHLKAANQGDAFAQNSIGIYYNNGRGVPQDFAQAMDWFLKAANQGNEFAQFNIGVLYKRGQGTSQDYTKAAEWFSKAADRGHTGAKRQLDALKENGAAVN</sequence>
<organism evidence="3 4">
    <name type="scientific">Mortierella hygrophila</name>
    <dbReference type="NCBI Taxonomy" id="979708"/>
    <lineage>
        <taxon>Eukaryota</taxon>
        <taxon>Fungi</taxon>
        <taxon>Fungi incertae sedis</taxon>
        <taxon>Mucoromycota</taxon>
        <taxon>Mortierellomycotina</taxon>
        <taxon>Mortierellomycetes</taxon>
        <taxon>Mortierellales</taxon>
        <taxon>Mortierellaceae</taxon>
        <taxon>Mortierella</taxon>
    </lineage>
</organism>
<dbReference type="SUPFAM" id="SSF81901">
    <property type="entry name" value="HCP-like"/>
    <property type="match status" value="1"/>
</dbReference>
<dbReference type="InterPro" id="IPR011990">
    <property type="entry name" value="TPR-like_helical_dom_sf"/>
</dbReference>
<dbReference type="Gene3D" id="1.25.40.10">
    <property type="entry name" value="Tetratricopeptide repeat domain"/>
    <property type="match status" value="1"/>
</dbReference>
<comment type="similarity">
    <text evidence="1">Belongs to the sel-1 family.</text>
</comment>
<feature type="compositionally biased region" description="Polar residues" evidence="2">
    <location>
        <begin position="122"/>
        <end position="135"/>
    </location>
</feature>
<reference evidence="3" key="1">
    <citation type="journal article" date="2020" name="Fungal Divers.">
        <title>Resolving the Mortierellaceae phylogeny through synthesis of multi-gene phylogenetics and phylogenomics.</title>
        <authorList>
            <person name="Vandepol N."/>
            <person name="Liber J."/>
            <person name="Desiro A."/>
            <person name="Na H."/>
            <person name="Kennedy M."/>
            <person name="Barry K."/>
            <person name="Grigoriev I.V."/>
            <person name="Miller A.N."/>
            <person name="O'Donnell K."/>
            <person name="Stajich J.E."/>
            <person name="Bonito G."/>
        </authorList>
    </citation>
    <scope>NUCLEOTIDE SEQUENCE</scope>
    <source>
        <strain evidence="3">NRRL 2591</strain>
    </source>
</reference>
<feature type="compositionally biased region" description="Low complexity" evidence="2">
    <location>
        <begin position="140"/>
        <end position="174"/>
    </location>
</feature>
<dbReference type="InterPro" id="IPR006597">
    <property type="entry name" value="Sel1-like"/>
</dbReference>
<feature type="compositionally biased region" description="Polar residues" evidence="2">
    <location>
        <begin position="215"/>
        <end position="243"/>
    </location>
</feature>
<gene>
    <name evidence="3" type="ORF">EC957_001927</name>
</gene>
<comment type="caution">
    <text evidence="3">The sequence shown here is derived from an EMBL/GenBank/DDBJ whole genome shotgun (WGS) entry which is preliminary data.</text>
</comment>
<evidence type="ECO:0000256" key="2">
    <source>
        <dbReference type="SAM" id="MobiDB-lite"/>
    </source>
</evidence>
<dbReference type="InterPro" id="IPR050767">
    <property type="entry name" value="Sel1_AlgK"/>
</dbReference>
<dbReference type="PANTHER" id="PTHR11102:SF160">
    <property type="entry name" value="ERAD-ASSOCIATED E3 UBIQUITIN-PROTEIN LIGASE COMPONENT HRD3"/>
    <property type="match status" value="1"/>
</dbReference>
<dbReference type="AlphaFoldDB" id="A0A9P6F5Y2"/>
<evidence type="ECO:0000313" key="3">
    <source>
        <dbReference type="EMBL" id="KAF9542485.1"/>
    </source>
</evidence>
<proteinExistence type="inferred from homology"/>
<dbReference type="EMBL" id="JAAAXW010000137">
    <property type="protein sequence ID" value="KAF9542485.1"/>
    <property type="molecule type" value="Genomic_DNA"/>
</dbReference>
<dbReference type="SMART" id="SM00671">
    <property type="entry name" value="SEL1"/>
    <property type="match status" value="5"/>
</dbReference>
<dbReference type="Proteomes" id="UP000723463">
    <property type="component" value="Unassembled WGS sequence"/>
</dbReference>